<dbReference type="EMBL" id="JACDUR010000009">
    <property type="protein sequence ID" value="MBA2896904.1"/>
    <property type="molecule type" value="Genomic_DNA"/>
</dbReference>
<proteinExistence type="predicted"/>
<reference evidence="1 2" key="1">
    <citation type="submission" date="2020-07" db="EMBL/GenBank/DDBJ databases">
        <title>Genomic Encyclopedia of Type Strains, Phase IV (KMG-IV): sequencing the most valuable type-strain genomes for metagenomic binning, comparative biology and taxonomic classification.</title>
        <authorList>
            <person name="Goeker M."/>
        </authorList>
    </citation>
    <scope>NUCLEOTIDE SEQUENCE [LARGE SCALE GENOMIC DNA]</scope>
    <source>
        <strain evidence="1 2">DSM 45533</strain>
    </source>
</reference>
<dbReference type="AlphaFoldDB" id="A0A7W0HV58"/>
<organism evidence="1 2">
    <name type="scientific">Nonomuraea soli</name>
    <dbReference type="NCBI Taxonomy" id="1032476"/>
    <lineage>
        <taxon>Bacteria</taxon>
        <taxon>Bacillati</taxon>
        <taxon>Actinomycetota</taxon>
        <taxon>Actinomycetes</taxon>
        <taxon>Streptosporangiales</taxon>
        <taxon>Streptosporangiaceae</taxon>
        <taxon>Nonomuraea</taxon>
    </lineage>
</organism>
<evidence type="ECO:0000313" key="1">
    <source>
        <dbReference type="EMBL" id="MBA2896904.1"/>
    </source>
</evidence>
<dbReference type="Proteomes" id="UP000530928">
    <property type="component" value="Unassembled WGS sequence"/>
</dbReference>
<gene>
    <name evidence="1" type="ORF">HNR30_008295</name>
</gene>
<accession>A0A7W0HV58</accession>
<dbReference type="RefSeq" id="WP_181615589.1">
    <property type="nucleotide sequence ID" value="NZ_BAABAM010000008.1"/>
</dbReference>
<evidence type="ECO:0008006" key="3">
    <source>
        <dbReference type="Google" id="ProtNLM"/>
    </source>
</evidence>
<keyword evidence="2" id="KW-1185">Reference proteome</keyword>
<protein>
    <recommendedName>
        <fullName evidence="3">DUF1579 domain-containing protein</fullName>
    </recommendedName>
</protein>
<comment type="caution">
    <text evidence="1">The sequence shown here is derived from an EMBL/GenBank/DDBJ whole genome shotgun (WGS) entry which is preliminary data.</text>
</comment>
<name>A0A7W0HV58_9ACTN</name>
<evidence type="ECO:0000313" key="2">
    <source>
        <dbReference type="Proteomes" id="UP000530928"/>
    </source>
</evidence>
<sequence length="150" mass="17583">MSDFDFLAGTWDVHNRYLLKRLAGCDDWEEFPGRTVASRHFDGNASFDEVHFPTRGYNGLTVRFRDPETGLWSIYWASSRNGSLDPVPVVGRWEGDVGTFYSDEVWEGTPIRCRFVWTRIDDTHARWEQAFSTDGEQTWETNWVMEFTRV</sequence>